<dbReference type="NCBIfam" id="NF047799">
    <property type="entry name" value="LIC11874_lipo"/>
    <property type="match status" value="1"/>
</dbReference>
<dbReference type="RefSeq" id="WP_244594259.1">
    <property type="nucleotide sequence ID" value="NZ_BFBB01000002.1"/>
</dbReference>
<reference evidence="1 2" key="1">
    <citation type="submission" date="2018-02" db="EMBL/GenBank/DDBJ databases">
        <title>Novel Leptospira species isolated from soil and water in Japan.</title>
        <authorList>
            <person name="Nakao R."/>
            <person name="Masuzawa T."/>
        </authorList>
    </citation>
    <scope>NUCLEOTIDE SEQUENCE [LARGE SCALE GENOMIC DNA]</scope>
    <source>
        <strain evidence="1 2">YH101</strain>
    </source>
</reference>
<comment type="caution">
    <text evidence="1">The sequence shown here is derived from an EMBL/GenBank/DDBJ whole genome shotgun (WGS) entry which is preliminary data.</text>
</comment>
<accession>A0A2P2DWZ1</accession>
<proteinExistence type="predicted"/>
<gene>
    <name evidence="1" type="ORF">LPTSP4_06650</name>
</gene>
<organism evidence="1 2">
    <name type="scientific">Leptospira ryugenii</name>
    <dbReference type="NCBI Taxonomy" id="1917863"/>
    <lineage>
        <taxon>Bacteria</taxon>
        <taxon>Pseudomonadati</taxon>
        <taxon>Spirochaetota</taxon>
        <taxon>Spirochaetia</taxon>
        <taxon>Leptospirales</taxon>
        <taxon>Leptospiraceae</taxon>
        <taxon>Leptospira</taxon>
    </lineage>
</organism>
<sequence length="216" mass="25089">MNRIFGFCSLCLCLCFVNCFEYEETILFRKLNSGTVEVSYTVPLKKETQESLLKFLPTDRESIQKKILRKPSTSLVIRDFTFRELDKTEFIDTIFKRKGRVSYKIDFEDSAELEGILIGNFSSKLKARSLNVKREFPNLSELSKEGESVGEKKIIGETIRLLREGKLQFRVLFPKDSECISSRGLVGLGNVTYQMPLQETMENPEAKSWEYKIRFF</sequence>
<evidence type="ECO:0000313" key="1">
    <source>
        <dbReference type="EMBL" id="GBF49155.1"/>
    </source>
</evidence>
<dbReference type="Proteomes" id="UP000245133">
    <property type="component" value="Unassembled WGS sequence"/>
</dbReference>
<dbReference type="InterPro" id="IPR058176">
    <property type="entry name" value="LIC11874-like"/>
</dbReference>
<dbReference type="EMBL" id="BFBB01000002">
    <property type="protein sequence ID" value="GBF49155.1"/>
    <property type="molecule type" value="Genomic_DNA"/>
</dbReference>
<keyword evidence="1" id="KW-0449">Lipoprotein</keyword>
<keyword evidence="2" id="KW-1185">Reference proteome</keyword>
<dbReference type="AlphaFoldDB" id="A0A2P2DWZ1"/>
<protein>
    <submittedName>
        <fullName evidence="1">Lipoprotein</fullName>
    </submittedName>
</protein>
<name>A0A2P2DWZ1_9LEPT</name>
<evidence type="ECO:0000313" key="2">
    <source>
        <dbReference type="Proteomes" id="UP000245133"/>
    </source>
</evidence>